<evidence type="ECO:0000256" key="4">
    <source>
        <dbReference type="ARBA" id="ARBA00023163"/>
    </source>
</evidence>
<feature type="compositionally biased region" description="Polar residues" evidence="6">
    <location>
        <begin position="355"/>
        <end position="366"/>
    </location>
</feature>
<reference evidence="8 9" key="1">
    <citation type="submission" date="2024-03" db="EMBL/GenBank/DDBJ databases">
        <authorList>
            <person name="Gkanogiannis A."/>
            <person name="Becerra Lopez-Lavalle L."/>
        </authorList>
    </citation>
    <scope>NUCLEOTIDE SEQUENCE [LARGE SCALE GENOMIC DNA]</scope>
</reference>
<keyword evidence="5" id="KW-0539">Nucleus</keyword>
<feature type="compositionally biased region" description="Polar residues" evidence="6">
    <location>
        <begin position="249"/>
        <end position="260"/>
    </location>
</feature>
<name>A0ABP0YKE3_9ROSI</name>
<dbReference type="InterPro" id="IPR011598">
    <property type="entry name" value="bHLH_dom"/>
</dbReference>
<keyword evidence="2" id="KW-0805">Transcription regulation</keyword>
<dbReference type="EMBL" id="OZ021738">
    <property type="protein sequence ID" value="CAK9320969.1"/>
    <property type="molecule type" value="Genomic_DNA"/>
</dbReference>
<dbReference type="PANTHER" id="PTHR16223:SF238">
    <property type="entry name" value="TRANSCRIPTION FACTOR BHLH114"/>
    <property type="match status" value="1"/>
</dbReference>
<evidence type="ECO:0000256" key="3">
    <source>
        <dbReference type="ARBA" id="ARBA00023125"/>
    </source>
</evidence>
<evidence type="ECO:0000313" key="8">
    <source>
        <dbReference type="EMBL" id="CAK9320969.1"/>
    </source>
</evidence>
<dbReference type="Gene3D" id="4.10.280.10">
    <property type="entry name" value="Helix-loop-helix DNA-binding domain"/>
    <property type="match status" value="1"/>
</dbReference>
<sequence length="411" mass="44743">MAEDFQAPICGDNWWSSSRSMLVTVGGLSPCSVGIADLSWPSADDFLDSKPKFAATDSDNNSSMLFQDYSTFQMMGFALSSSTTSDHWNQSQDLLNSNGIPTNFSSENGLKQGNDHEGYLNCSSTNTTNCQAGLFPVESTLYGYNSSPSTKLLQTNLYDGDPDPHPLFNSTPSITTNSTTFPANNPNHLSLSSTPNFPSNYLLKPSLSNPPPHLHFTNNTPFWNASSSNAIPQGIASLLEDNNPKSQNNTLAFKSMNSGNCEDGQDQVKKGDKNSAITTEPAVFKRPRIETPSPLPTFKVRKEKLGDRVTALQQLVSPFGKTDTASVLHEAIEYIKFLHDQVSVLSTPYMKSNNGITPVQHQQASEKANPDSPKQDLKSRGLCLVPISSTFPVTNATTADFWTPTFGGTFR</sequence>
<dbReference type="PROSITE" id="PS50888">
    <property type="entry name" value="BHLH"/>
    <property type="match status" value="1"/>
</dbReference>
<accession>A0ABP0YKE3</accession>
<dbReference type="InterPro" id="IPR045239">
    <property type="entry name" value="bHLH95_bHLH"/>
</dbReference>
<dbReference type="InterPro" id="IPR045843">
    <property type="entry name" value="IND-like"/>
</dbReference>
<feature type="region of interest" description="Disordered" evidence="6">
    <location>
        <begin position="249"/>
        <end position="275"/>
    </location>
</feature>
<dbReference type="InterPro" id="IPR036638">
    <property type="entry name" value="HLH_DNA-bd_sf"/>
</dbReference>
<organism evidence="8 9">
    <name type="scientific">Citrullus colocynthis</name>
    <name type="common">colocynth</name>
    <dbReference type="NCBI Taxonomy" id="252529"/>
    <lineage>
        <taxon>Eukaryota</taxon>
        <taxon>Viridiplantae</taxon>
        <taxon>Streptophyta</taxon>
        <taxon>Embryophyta</taxon>
        <taxon>Tracheophyta</taxon>
        <taxon>Spermatophyta</taxon>
        <taxon>Magnoliopsida</taxon>
        <taxon>eudicotyledons</taxon>
        <taxon>Gunneridae</taxon>
        <taxon>Pentapetalae</taxon>
        <taxon>rosids</taxon>
        <taxon>fabids</taxon>
        <taxon>Cucurbitales</taxon>
        <taxon>Cucurbitaceae</taxon>
        <taxon>Benincaseae</taxon>
        <taxon>Citrullus</taxon>
    </lineage>
</organism>
<gene>
    <name evidence="8" type="ORF">CITCOLO1_LOCUS13027</name>
</gene>
<evidence type="ECO:0000256" key="6">
    <source>
        <dbReference type="SAM" id="MobiDB-lite"/>
    </source>
</evidence>
<keyword evidence="3" id="KW-0238">DNA-binding</keyword>
<feature type="region of interest" description="Disordered" evidence="6">
    <location>
        <begin position="355"/>
        <end position="377"/>
    </location>
</feature>
<evidence type="ECO:0000256" key="5">
    <source>
        <dbReference type="ARBA" id="ARBA00023242"/>
    </source>
</evidence>
<keyword evidence="9" id="KW-1185">Reference proteome</keyword>
<evidence type="ECO:0000256" key="1">
    <source>
        <dbReference type="ARBA" id="ARBA00004123"/>
    </source>
</evidence>
<comment type="subcellular location">
    <subcellularLocation>
        <location evidence="1">Nucleus</location>
    </subcellularLocation>
</comment>
<evidence type="ECO:0000313" key="9">
    <source>
        <dbReference type="Proteomes" id="UP001642487"/>
    </source>
</evidence>
<evidence type="ECO:0000256" key="2">
    <source>
        <dbReference type="ARBA" id="ARBA00023015"/>
    </source>
</evidence>
<evidence type="ECO:0000259" key="7">
    <source>
        <dbReference type="PROSITE" id="PS50888"/>
    </source>
</evidence>
<dbReference type="CDD" id="cd11393">
    <property type="entry name" value="bHLH_AtbHLH_like"/>
    <property type="match status" value="1"/>
</dbReference>
<proteinExistence type="predicted"/>
<keyword evidence="4" id="KW-0804">Transcription</keyword>
<dbReference type="SUPFAM" id="SSF47459">
    <property type="entry name" value="HLH, helix-loop-helix DNA-binding domain"/>
    <property type="match status" value="1"/>
</dbReference>
<dbReference type="PANTHER" id="PTHR16223">
    <property type="entry name" value="TRANSCRIPTION FACTOR BHLH83-RELATED"/>
    <property type="match status" value="1"/>
</dbReference>
<feature type="domain" description="BHLH" evidence="7">
    <location>
        <begin position="289"/>
        <end position="338"/>
    </location>
</feature>
<protein>
    <recommendedName>
        <fullName evidence="7">BHLH domain-containing protein</fullName>
    </recommendedName>
</protein>
<dbReference type="Proteomes" id="UP001642487">
    <property type="component" value="Chromosome 4"/>
</dbReference>